<evidence type="ECO:0000313" key="3">
    <source>
        <dbReference type="Proteomes" id="UP000324222"/>
    </source>
</evidence>
<dbReference type="AlphaFoldDB" id="A0A5B7HLB4"/>
<keyword evidence="1" id="KW-0732">Signal</keyword>
<accession>A0A5B7HLB4</accession>
<protein>
    <submittedName>
        <fullName evidence="2">Uncharacterized protein</fullName>
    </submittedName>
</protein>
<dbReference type="Proteomes" id="UP000324222">
    <property type="component" value="Unassembled WGS sequence"/>
</dbReference>
<dbReference type="EMBL" id="VSRR010031594">
    <property type="protein sequence ID" value="MPC70726.1"/>
    <property type="molecule type" value="Genomic_DNA"/>
</dbReference>
<keyword evidence="3" id="KW-1185">Reference proteome</keyword>
<comment type="caution">
    <text evidence="2">The sequence shown here is derived from an EMBL/GenBank/DDBJ whole genome shotgun (WGS) entry which is preliminary data.</text>
</comment>
<evidence type="ECO:0000313" key="2">
    <source>
        <dbReference type="EMBL" id="MPC70726.1"/>
    </source>
</evidence>
<organism evidence="2 3">
    <name type="scientific">Portunus trituberculatus</name>
    <name type="common">Swimming crab</name>
    <name type="synonym">Neptunus trituberculatus</name>
    <dbReference type="NCBI Taxonomy" id="210409"/>
    <lineage>
        <taxon>Eukaryota</taxon>
        <taxon>Metazoa</taxon>
        <taxon>Ecdysozoa</taxon>
        <taxon>Arthropoda</taxon>
        <taxon>Crustacea</taxon>
        <taxon>Multicrustacea</taxon>
        <taxon>Malacostraca</taxon>
        <taxon>Eumalacostraca</taxon>
        <taxon>Eucarida</taxon>
        <taxon>Decapoda</taxon>
        <taxon>Pleocyemata</taxon>
        <taxon>Brachyura</taxon>
        <taxon>Eubrachyura</taxon>
        <taxon>Portunoidea</taxon>
        <taxon>Portunidae</taxon>
        <taxon>Portuninae</taxon>
        <taxon>Portunus</taxon>
    </lineage>
</organism>
<feature type="chain" id="PRO_5022716522" evidence="1">
    <location>
        <begin position="26"/>
        <end position="176"/>
    </location>
</feature>
<proteinExistence type="predicted"/>
<evidence type="ECO:0000256" key="1">
    <source>
        <dbReference type="SAM" id="SignalP"/>
    </source>
</evidence>
<reference evidence="2 3" key="1">
    <citation type="submission" date="2019-05" db="EMBL/GenBank/DDBJ databases">
        <title>Another draft genome of Portunus trituberculatus and its Hox gene families provides insights of decapod evolution.</title>
        <authorList>
            <person name="Jeong J.-H."/>
            <person name="Song I."/>
            <person name="Kim S."/>
            <person name="Choi T."/>
            <person name="Kim D."/>
            <person name="Ryu S."/>
            <person name="Kim W."/>
        </authorList>
    </citation>
    <scope>NUCLEOTIDE SEQUENCE [LARGE SCALE GENOMIC DNA]</scope>
    <source>
        <tissue evidence="2">Muscle</tissue>
    </source>
</reference>
<gene>
    <name evidence="2" type="ORF">E2C01_064980</name>
</gene>
<name>A0A5B7HLB4_PORTR</name>
<sequence>MSIHGLRTFVVVAAIVVGLARCGLGQEECTVRLQAPEASPWSRMKMVSQKVPLRKLMKFVDKHHLKLEKGSPPPQGAEARIDVTCEHMGDMWVSLPSRSEDESILTCWMERFLDTLNILFGKINKNPKQTPGAAPRKYMKNYCGKDLPLKSTDSDVRNRMGAKTTEMNEKLRKTIL</sequence>
<feature type="signal peptide" evidence="1">
    <location>
        <begin position="1"/>
        <end position="25"/>
    </location>
</feature>